<dbReference type="Pfam" id="PF06686">
    <property type="entry name" value="SpoIIIAC"/>
    <property type="match status" value="1"/>
</dbReference>
<evidence type="ECO:0000313" key="3">
    <source>
        <dbReference type="EMBL" id="SFS43162.1"/>
    </source>
</evidence>
<keyword evidence="1" id="KW-1133">Transmembrane helix</keyword>
<organism evidence="3 4">
    <name type="scientific">Halolactibacillus miurensis</name>
    <dbReference type="NCBI Taxonomy" id="306541"/>
    <lineage>
        <taxon>Bacteria</taxon>
        <taxon>Bacillati</taxon>
        <taxon>Bacillota</taxon>
        <taxon>Bacilli</taxon>
        <taxon>Bacillales</taxon>
        <taxon>Bacillaceae</taxon>
        <taxon>Halolactibacillus</taxon>
    </lineage>
</organism>
<dbReference type="Proteomes" id="UP000321773">
    <property type="component" value="Unassembled WGS sequence"/>
</dbReference>
<reference evidence="3 4" key="1">
    <citation type="submission" date="2016-10" db="EMBL/GenBank/DDBJ databases">
        <authorList>
            <person name="de Groot N.N."/>
        </authorList>
    </citation>
    <scope>NUCLEOTIDE SEQUENCE [LARGE SCALE GENOMIC DNA]</scope>
    <source>
        <strain evidence="3 4">DSM 17074</strain>
    </source>
</reference>
<dbReference type="Proteomes" id="UP000199139">
    <property type="component" value="Unassembled WGS sequence"/>
</dbReference>
<name>A0A1I6PSH0_9BACI</name>
<dbReference type="OrthoDB" id="1682150at2"/>
<dbReference type="EMBL" id="FPAI01000002">
    <property type="protein sequence ID" value="SFS43162.1"/>
    <property type="molecule type" value="Genomic_DNA"/>
</dbReference>
<dbReference type="EMBL" id="BJWJ01000012">
    <property type="protein sequence ID" value="GEM04422.1"/>
    <property type="molecule type" value="Genomic_DNA"/>
</dbReference>
<dbReference type="AlphaFoldDB" id="A0A1I6PSH0"/>
<keyword evidence="1" id="KW-0472">Membrane</keyword>
<feature type="transmembrane region" description="Helical" evidence="1">
    <location>
        <begin position="66"/>
        <end position="87"/>
    </location>
</feature>
<feature type="transmembrane region" description="Helical" evidence="1">
    <location>
        <begin position="107"/>
        <end position="128"/>
    </location>
</feature>
<evidence type="ECO:0000256" key="1">
    <source>
        <dbReference type="SAM" id="Phobius"/>
    </source>
</evidence>
<gene>
    <name evidence="2" type="ORF">HMI01_14100</name>
    <name evidence="3" type="ORF">SAMN05421668_102176</name>
</gene>
<keyword evidence="5" id="KW-1185">Reference proteome</keyword>
<feature type="transmembrane region" description="Helical" evidence="1">
    <location>
        <begin position="27"/>
        <end position="45"/>
    </location>
</feature>
<dbReference type="InterPro" id="IPR025664">
    <property type="entry name" value="Spore_III_AC/AD"/>
</dbReference>
<feature type="transmembrane region" description="Helical" evidence="1">
    <location>
        <begin position="5"/>
        <end position="21"/>
    </location>
</feature>
<sequence>MMDWLRLILFIIIIHMFRTLLKEQAPLFSFLLGIMAVIFIYLYIIDPLAELFGLFETFISMTSIQSHYVGIIFKMIGVSYLIDFFHLLLKDAGAEALGMLVDTIGKIMLLIMAIPVIEDMFTFILTLLD</sequence>
<dbReference type="RefSeq" id="WP_062319190.1">
    <property type="nucleotide sequence ID" value="NZ_BJWJ01000012.1"/>
</dbReference>
<evidence type="ECO:0000313" key="2">
    <source>
        <dbReference type="EMBL" id="GEM04422.1"/>
    </source>
</evidence>
<dbReference type="STRING" id="306541.SAMN05421668_102176"/>
<proteinExistence type="predicted"/>
<evidence type="ECO:0000313" key="5">
    <source>
        <dbReference type="Proteomes" id="UP000321773"/>
    </source>
</evidence>
<protein>
    <submittedName>
        <fullName evidence="3">Stage III sporulation protein AD</fullName>
    </submittedName>
</protein>
<keyword evidence="1" id="KW-0812">Transmembrane</keyword>
<evidence type="ECO:0000313" key="4">
    <source>
        <dbReference type="Proteomes" id="UP000199139"/>
    </source>
</evidence>
<accession>A0A1I6PSH0</accession>
<reference evidence="2 5" key="2">
    <citation type="submission" date="2019-07" db="EMBL/GenBank/DDBJ databases">
        <title>Whole genome shotgun sequence of Halolactibacillus miurensis NBRC 100873.</title>
        <authorList>
            <person name="Hosoyama A."/>
            <person name="Uohara A."/>
            <person name="Ohji S."/>
            <person name="Ichikawa N."/>
        </authorList>
    </citation>
    <scope>NUCLEOTIDE SEQUENCE [LARGE SCALE GENOMIC DNA]</scope>
    <source>
        <strain evidence="2 5">NBRC 100873</strain>
    </source>
</reference>